<dbReference type="SMART" id="SM00345">
    <property type="entry name" value="HTH_GNTR"/>
    <property type="match status" value="1"/>
</dbReference>
<proteinExistence type="inferred from homology"/>
<dbReference type="PROSITE" id="PS50949">
    <property type="entry name" value="HTH_GNTR"/>
    <property type="match status" value="1"/>
</dbReference>
<evidence type="ECO:0000256" key="2">
    <source>
        <dbReference type="ARBA" id="ARBA00022898"/>
    </source>
</evidence>
<evidence type="ECO:0000313" key="8">
    <source>
        <dbReference type="Proteomes" id="UP000247832"/>
    </source>
</evidence>
<comment type="similarity">
    <text evidence="1">In the C-terminal section; belongs to the class-I pyridoxal-phosphate-dependent aminotransferase family.</text>
</comment>
<accession>A0A2V5L374</accession>
<evidence type="ECO:0000256" key="1">
    <source>
        <dbReference type="ARBA" id="ARBA00005384"/>
    </source>
</evidence>
<evidence type="ECO:0000256" key="5">
    <source>
        <dbReference type="ARBA" id="ARBA00023163"/>
    </source>
</evidence>
<dbReference type="SUPFAM" id="SSF53383">
    <property type="entry name" value="PLP-dependent transferases"/>
    <property type="match status" value="1"/>
</dbReference>
<dbReference type="Proteomes" id="UP000247832">
    <property type="component" value="Unassembled WGS sequence"/>
</dbReference>
<dbReference type="CDD" id="cd00609">
    <property type="entry name" value="AAT_like"/>
    <property type="match status" value="1"/>
</dbReference>
<protein>
    <submittedName>
        <fullName evidence="7">Aspartate aminotransferase</fullName>
    </submittedName>
</protein>
<comment type="caution">
    <text evidence="7">The sequence shown here is derived from an EMBL/GenBank/DDBJ whole genome shotgun (WGS) entry which is preliminary data.</text>
</comment>
<keyword evidence="4" id="KW-0238">DNA-binding</keyword>
<dbReference type="InterPro" id="IPR015424">
    <property type="entry name" value="PyrdxlP-dep_Trfase"/>
</dbReference>
<dbReference type="Gene3D" id="3.40.640.10">
    <property type="entry name" value="Type I PLP-dependent aspartate aminotransferase-like (Major domain)"/>
    <property type="match status" value="1"/>
</dbReference>
<dbReference type="Gene3D" id="1.10.10.10">
    <property type="entry name" value="Winged helix-like DNA-binding domain superfamily/Winged helix DNA-binding domain"/>
    <property type="match status" value="1"/>
</dbReference>
<evidence type="ECO:0000256" key="3">
    <source>
        <dbReference type="ARBA" id="ARBA00023015"/>
    </source>
</evidence>
<name>A0A2V5L374_9MICC</name>
<reference evidence="7 8" key="1">
    <citation type="submission" date="2018-05" db="EMBL/GenBank/DDBJ databases">
        <title>Genetic diversity of glacier-inhabiting Cryobacterium bacteria in China and description of Cryobacterium mengkeensis sp. nov. and Arthrobacter glacialis sp. nov.</title>
        <authorList>
            <person name="Liu Q."/>
            <person name="Xin Y.-H."/>
        </authorList>
    </citation>
    <scope>NUCLEOTIDE SEQUENCE [LARGE SCALE GENOMIC DNA]</scope>
    <source>
        <strain evidence="7 8">LI2</strain>
    </source>
</reference>
<evidence type="ECO:0000259" key="6">
    <source>
        <dbReference type="PROSITE" id="PS50949"/>
    </source>
</evidence>
<dbReference type="PANTHER" id="PTHR46577:SF1">
    <property type="entry name" value="HTH-TYPE TRANSCRIPTIONAL REGULATORY PROTEIN GABR"/>
    <property type="match status" value="1"/>
</dbReference>
<dbReference type="GO" id="GO:0030170">
    <property type="term" value="F:pyridoxal phosphate binding"/>
    <property type="evidence" value="ECO:0007669"/>
    <property type="project" value="InterPro"/>
</dbReference>
<evidence type="ECO:0000313" key="7">
    <source>
        <dbReference type="EMBL" id="PYI65705.1"/>
    </source>
</evidence>
<keyword evidence="7" id="KW-0808">Transferase</keyword>
<dbReference type="InterPro" id="IPR004839">
    <property type="entry name" value="Aminotransferase_I/II_large"/>
</dbReference>
<dbReference type="GO" id="GO:0008483">
    <property type="term" value="F:transaminase activity"/>
    <property type="evidence" value="ECO:0007669"/>
    <property type="project" value="UniProtKB-KW"/>
</dbReference>
<keyword evidence="3" id="KW-0805">Transcription regulation</keyword>
<sequence length="493" mass="54555">MARTRQQTPNDLALIPAPPGTPLYLRVRLTVESFIASGVWPTGDRIPSSRQIAELLGVSRTTVQAAYSGLLDDGFIVSKSRSGYFVNHQISPISVDHDSTPGVDANRSEIDWVQLASSTAPALPELDREPRWWTFKYPFVTGQHDPAYFPTAAWMRALKASLATDEHRHASLDDVLMDDPLLLETICHLILPARGIFTEPDNVLVTLGSQQGLQLLGERLLHPGDSVLVESPGYLDARHVFSRAGANLGYLPVDGEGAIPQESYSHAKLIYLTPSHQHPTNVTLTAKRRLDFIADASRHNFIIVEDDYDSELRYRGQPSPAMAALDPNGRTIYLGTMSKVLAPGIRIGFLVGPAPLIAILRKARRYQHRQPPGQIQRAVALLYQSGDFRTSLQSYRRALGTRWQTASAIAREIFPDEQILPPGGTGLWLKAPTQIDTRELRVVAKKNGILFDSGEKYFATCHASNNYMRIGFASIPNERIEPGLLKLATLFSK</sequence>
<keyword evidence="7" id="KW-0032">Aminotransferase</keyword>
<dbReference type="Pfam" id="PF00155">
    <property type="entry name" value="Aminotran_1_2"/>
    <property type="match status" value="1"/>
</dbReference>
<dbReference type="GO" id="GO:0003700">
    <property type="term" value="F:DNA-binding transcription factor activity"/>
    <property type="evidence" value="ECO:0007669"/>
    <property type="project" value="InterPro"/>
</dbReference>
<dbReference type="InterPro" id="IPR036388">
    <property type="entry name" value="WH-like_DNA-bd_sf"/>
</dbReference>
<dbReference type="EMBL" id="QJVD01000021">
    <property type="protein sequence ID" value="PYI65705.1"/>
    <property type="molecule type" value="Genomic_DNA"/>
</dbReference>
<dbReference type="InterPro" id="IPR036390">
    <property type="entry name" value="WH_DNA-bd_sf"/>
</dbReference>
<keyword evidence="2" id="KW-0663">Pyridoxal phosphate</keyword>
<dbReference type="OrthoDB" id="594134at2"/>
<evidence type="ECO:0000256" key="4">
    <source>
        <dbReference type="ARBA" id="ARBA00023125"/>
    </source>
</evidence>
<dbReference type="RefSeq" id="WP_110502159.1">
    <property type="nucleotide sequence ID" value="NZ_QJVD01000021.1"/>
</dbReference>
<dbReference type="Pfam" id="PF00392">
    <property type="entry name" value="GntR"/>
    <property type="match status" value="1"/>
</dbReference>
<dbReference type="SUPFAM" id="SSF46785">
    <property type="entry name" value="Winged helix' DNA-binding domain"/>
    <property type="match status" value="1"/>
</dbReference>
<dbReference type="InterPro" id="IPR000524">
    <property type="entry name" value="Tscrpt_reg_HTH_GntR"/>
</dbReference>
<feature type="domain" description="HTH gntR-type" evidence="6">
    <location>
        <begin position="21"/>
        <end position="89"/>
    </location>
</feature>
<gene>
    <name evidence="7" type="ORF">CVV68_16790</name>
</gene>
<keyword evidence="8" id="KW-1185">Reference proteome</keyword>
<dbReference type="AlphaFoldDB" id="A0A2V5L374"/>
<organism evidence="7 8">
    <name type="scientific">Arthrobacter livingstonensis</name>
    <dbReference type="NCBI Taxonomy" id="670078"/>
    <lineage>
        <taxon>Bacteria</taxon>
        <taxon>Bacillati</taxon>
        <taxon>Actinomycetota</taxon>
        <taxon>Actinomycetes</taxon>
        <taxon>Micrococcales</taxon>
        <taxon>Micrococcaceae</taxon>
        <taxon>Arthrobacter</taxon>
    </lineage>
</organism>
<dbReference type="InterPro" id="IPR015421">
    <property type="entry name" value="PyrdxlP-dep_Trfase_major"/>
</dbReference>
<dbReference type="InterPro" id="IPR051446">
    <property type="entry name" value="HTH_trans_reg/aminotransferase"/>
</dbReference>
<dbReference type="CDD" id="cd07377">
    <property type="entry name" value="WHTH_GntR"/>
    <property type="match status" value="1"/>
</dbReference>
<dbReference type="GO" id="GO:0003677">
    <property type="term" value="F:DNA binding"/>
    <property type="evidence" value="ECO:0007669"/>
    <property type="project" value="UniProtKB-KW"/>
</dbReference>
<dbReference type="PANTHER" id="PTHR46577">
    <property type="entry name" value="HTH-TYPE TRANSCRIPTIONAL REGULATORY PROTEIN GABR"/>
    <property type="match status" value="1"/>
</dbReference>
<dbReference type="PRINTS" id="PR00035">
    <property type="entry name" value="HTHGNTR"/>
</dbReference>
<keyword evidence="5" id="KW-0804">Transcription</keyword>